<dbReference type="InterPro" id="IPR001584">
    <property type="entry name" value="Integrase_cat-core"/>
</dbReference>
<organism evidence="2 3">
    <name type="scientific">Plakobranchus ocellatus</name>
    <dbReference type="NCBI Taxonomy" id="259542"/>
    <lineage>
        <taxon>Eukaryota</taxon>
        <taxon>Metazoa</taxon>
        <taxon>Spiralia</taxon>
        <taxon>Lophotrochozoa</taxon>
        <taxon>Mollusca</taxon>
        <taxon>Gastropoda</taxon>
        <taxon>Heterobranchia</taxon>
        <taxon>Euthyneura</taxon>
        <taxon>Panpulmonata</taxon>
        <taxon>Sacoglossa</taxon>
        <taxon>Placobranchoidea</taxon>
        <taxon>Plakobranchidae</taxon>
        <taxon>Plakobranchus</taxon>
    </lineage>
</organism>
<dbReference type="PANTHER" id="PTHR37984:SF5">
    <property type="entry name" value="PROTEIN NYNRIN-LIKE"/>
    <property type="match status" value="1"/>
</dbReference>
<dbReference type="Proteomes" id="UP000735302">
    <property type="component" value="Unassembled WGS sequence"/>
</dbReference>
<comment type="caution">
    <text evidence="2">The sequence shown here is derived from an EMBL/GenBank/DDBJ whole genome shotgun (WGS) entry which is preliminary data.</text>
</comment>
<gene>
    <name evidence="2" type="ORF">PoB_004796800</name>
</gene>
<keyword evidence="3" id="KW-1185">Reference proteome</keyword>
<accession>A0AAV4BRL3</accession>
<dbReference type="GO" id="GO:0003676">
    <property type="term" value="F:nucleic acid binding"/>
    <property type="evidence" value="ECO:0007669"/>
    <property type="project" value="InterPro"/>
</dbReference>
<evidence type="ECO:0000313" key="3">
    <source>
        <dbReference type="Proteomes" id="UP000735302"/>
    </source>
</evidence>
<dbReference type="Gene3D" id="3.30.420.10">
    <property type="entry name" value="Ribonuclease H-like superfamily/Ribonuclease H"/>
    <property type="match status" value="1"/>
</dbReference>
<proteinExistence type="predicted"/>
<dbReference type="EMBL" id="BLXT01005253">
    <property type="protein sequence ID" value="GFO21463.1"/>
    <property type="molecule type" value="Genomic_DNA"/>
</dbReference>
<dbReference type="InterPro" id="IPR036397">
    <property type="entry name" value="RNaseH_sf"/>
</dbReference>
<dbReference type="PROSITE" id="PS50994">
    <property type="entry name" value="INTEGRASE"/>
    <property type="match status" value="1"/>
</dbReference>
<evidence type="ECO:0000313" key="2">
    <source>
        <dbReference type="EMBL" id="GFO21463.1"/>
    </source>
</evidence>
<dbReference type="FunFam" id="3.30.420.10:FF:000032">
    <property type="entry name" value="Retrovirus-related Pol polyprotein from transposon 297-like Protein"/>
    <property type="match status" value="1"/>
</dbReference>
<feature type="domain" description="Integrase catalytic" evidence="1">
    <location>
        <begin position="1"/>
        <end position="155"/>
    </location>
</feature>
<dbReference type="Pfam" id="PF00665">
    <property type="entry name" value="rve"/>
    <property type="match status" value="1"/>
</dbReference>
<dbReference type="AlphaFoldDB" id="A0AAV4BRL3"/>
<reference evidence="2 3" key="1">
    <citation type="journal article" date="2021" name="Elife">
        <title>Chloroplast acquisition without the gene transfer in kleptoplastic sea slugs, Plakobranchus ocellatus.</title>
        <authorList>
            <person name="Maeda T."/>
            <person name="Takahashi S."/>
            <person name="Yoshida T."/>
            <person name="Shimamura S."/>
            <person name="Takaki Y."/>
            <person name="Nagai Y."/>
            <person name="Toyoda A."/>
            <person name="Suzuki Y."/>
            <person name="Arimoto A."/>
            <person name="Ishii H."/>
            <person name="Satoh N."/>
            <person name="Nishiyama T."/>
            <person name="Hasebe M."/>
            <person name="Maruyama T."/>
            <person name="Minagawa J."/>
            <person name="Obokata J."/>
            <person name="Shigenobu S."/>
        </authorList>
    </citation>
    <scope>NUCLEOTIDE SEQUENCE [LARGE SCALE GENOMIC DNA]</scope>
</reference>
<dbReference type="InterPro" id="IPR050951">
    <property type="entry name" value="Retrovirus_Pol_polyprotein"/>
</dbReference>
<dbReference type="SUPFAM" id="SSF53098">
    <property type="entry name" value="Ribonuclease H-like"/>
    <property type="match status" value="1"/>
</dbReference>
<name>A0AAV4BRL3_9GAST</name>
<protein>
    <submittedName>
        <fullName evidence="2">Pol polyprotein</fullName>
    </submittedName>
</protein>
<sequence>MEKVHLDFLGPLPKTKSGNEYVLLIVDQFIKWVECFPLPSQTAEVTASIAVREFFSRFGCPLHIFTDQGRNFESNLFKMECESVHIHKCRTTPYHPSSNGQVERYNRTLLNAVRCYLNGRQDRWDECVPYIAAAIRASVNRNAGFAPNQLMLGREVTSPFELMFPMPPSSRGGYKRSTCSG</sequence>
<dbReference type="PANTHER" id="PTHR37984">
    <property type="entry name" value="PROTEIN CBG26694"/>
    <property type="match status" value="1"/>
</dbReference>
<dbReference type="GO" id="GO:0015074">
    <property type="term" value="P:DNA integration"/>
    <property type="evidence" value="ECO:0007669"/>
    <property type="project" value="InterPro"/>
</dbReference>
<evidence type="ECO:0000259" key="1">
    <source>
        <dbReference type="PROSITE" id="PS50994"/>
    </source>
</evidence>
<dbReference type="InterPro" id="IPR012337">
    <property type="entry name" value="RNaseH-like_sf"/>
</dbReference>